<evidence type="ECO:0008006" key="5">
    <source>
        <dbReference type="Google" id="ProtNLM"/>
    </source>
</evidence>
<evidence type="ECO:0000313" key="3">
    <source>
        <dbReference type="EMBL" id="KAF2315639.1"/>
    </source>
</evidence>
<proteinExistence type="predicted"/>
<dbReference type="GO" id="GO:0016491">
    <property type="term" value="F:oxidoreductase activity"/>
    <property type="evidence" value="ECO:0007669"/>
    <property type="project" value="InterPro"/>
</dbReference>
<feature type="transmembrane region" description="Helical" evidence="2">
    <location>
        <begin position="99"/>
        <end position="120"/>
    </location>
</feature>
<dbReference type="AlphaFoldDB" id="A0A6A6MUM0"/>
<reference evidence="3 4" key="1">
    <citation type="journal article" date="2020" name="Mol. Plant">
        <title>The Chromosome-Based Rubber Tree Genome Provides New Insights into Spurge Genome Evolution and Rubber Biosynthesis.</title>
        <authorList>
            <person name="Liu J."/>
            <person name="Shi C."/>
            <person name="Shi C.C."/>
            <person name="Li W."/>
            <person name="Zhang Q.J."/>
            <person name="Zhang Y."/>
            <person name="Li K."/>
            <person name="Lu H.F."/>
            <person name="Shi C."/>
            <person name="Zhu S.T."/>
            <person name="Xiao Z.Y."/>
            <person name="Nan H."/>
            <person name="Yue Y."/>
            <person name="Zhu X.G."/>
            <person name="Wu Y."/>
            <person name="Hong X.N."/>
            <person name="Fan G.Y."/>
            <person name="Tong Y."/>
            <person name="Zhang D."/>
            <person name="Mao C.L."/>
            <person name="Liu Y.L."/>
            <person name="Hao S.J."/>
            <person name="Liu W.Q."/>
            <person name="Lv M.Q."/>
            <person name="Zhang H.B."/>
            <person name="Liu Y."/>
            <person name="Hu-Tang G.R."/>
            <person name="Wang J.P."/>
            <person name="Wang J.H."/>
            <person name="Sun Y.H."/>
            <person name="Ni S.B."/>
            <person name="Chen W.B."/>
            <person name="Zhang X.C."/>
            <person name="Jiao Y.N."/>
            <person name="Eichler E.E."/>
            <person name="Li G.H."/>
            <person name="Liu X."/>
            <person name="Gao L.Z."/>
        </authorList>
    </citation>
    <scope>NUCLEOTIDE SEQUENCE [LARGE SCALE GENOMIC DNA]</scope>
    <source>
        <strain evidence="4">cv. GT1</strain>
        <tissue evidence="3">Leaf</tissue>
    </source>
</reference>
<gene>
    <name evidence="3" type="ORF">GH714_040156</name>
</gene>
<evidence type="ECO:0000313" key="4">
    <source>
        <dbReference type="Proteomes" id="UP000467840"/>
    </source>
</evidence>
<keyword evidence="4" id="KW-1185">Reference proteome</keyword>
<dbReference type="InterPro" id="IPR043205">
    <property type="entry name" value="CYB561/CYBRD1-like"/>
</dbReference>
<dbReference type="Proteomes" id="UP000467840">
    <property type="component" value="Chromosome 15"/>
</dbReference>
<evidence type="ECO:0000256" key="1">
    <source>
        <dbReference type="ARBA" id="ARBA00001970"/>
    </source>
</evidence>
<organism evidence="3 4">
    <name type="scientific">Hevea brasiliensis</name>
    <name type="common">Para rubber tree</name>
    <name type="synonym">Siphonia brasiliensis</name>
    <dbReference type="NCBI Taxonomy" id="3981"/>
    <lineage>
        <taxon>Eukaryota</taxon>
        <taxon>Viridiplantae</taxon>
        <taxon>Streptophyta</taxon>
        <taxon>Embryophyta</taxon>
        <taxon>Tracheophyta</taxon>
        <taxon>Spermatophyta</taxon>
        <taxon>Magnoliopsida</taxon>
        <taxon>eudicotyledons</taxon>
        <taxon>Gunneridae</taxon>
        <taxon>Pentapetalae</taxon>
        <taxon>rosids</taxon>
        <taxon>fabids</taxon>
        <taxon>Malpighiales</taxon>
        <taxon>Euphorbiaceae</taxon>
        <taxon>Crotonoideae</taxon>
        <taxon>Micrandreae</taxon>
        <taxon>Hevea</taxon>
    </lineage>
</organism>
<keyword evidence="2" id="KW-1133">Transmembrane helix</keyword>
<feature type="transmembrane region" description="Helical" evidence="2">
    <location>
        <begin position="12"/>
        <end position="33"/>
    </location>
</feature>
<dbReference type="EMBL" id="JAAGAX010000005">
    <property type="protein sequence ID" value="KAF2315639.1"/>
    <property type="molecule type" value="Genomic_DNA"/>
</dbReference>
<dbReference type="PANTHER" id="PTHR10106">
    <property type="entry name" value="CYTOCHROME B561-RELATED"/>
    <property type="match status" value="1"/>
</dbReference>
<keyword evidence="2" id="KW-0812">Transmembrane</keyword>
<dbReference type="Gene3D" id="1.20.120.1770">
    <property type="match status" value="1"/>
</dbReference>
<sequence length="135" mass="14547">MALEVKALPFTFVAHALAIAGAILVLVWCIHFRGGLAWEASNKNLIFNVRVLHIVVVFCSVISDDSTVFTTLPNKLIWVIGEAHILGELGLAKYGSEALLVNFTAVVAILYGAFVMLTVIGQGPPAEDDYSYTAI</sequence>
<protein>
    <recommendedName>
        <fullName evidence="5">Cytochrome b561 domain-containing protein</fullName>
    </recommendedName>
</protein>
<comment type="caution">
    <text evidence="3">The sequence shown here is derived from an EMBL/GenBank/DDBJ whole genome shotgun (WGS) entry which is preliminary data.</text>
</comment>
<dbReference type="PANTHER" id="PTHR10106:SF22">
    <property type="entry name" value="TRANSMEMBRANE ASCORBATE FERRIREDUCTASE 1"/>
    <property type="match status" value="1"/>
</dbReference>
<accession>A0A6A6MUM0</accession>
<keyword evidence="2" id="KW-0472">Membrane</keyword>
<evidence type="ECO:0000256" key="2">
    <source>
        <dbReference type="SAM" id="Phobius"/>
    </source>
</evidence>
<comment type="cofactor">
    <cofactor evidence="1">
        <name>heme b</name>
        <dbReference type="ChEBI" id="CHEBI:60344"/>
    </cofactor>
</comment>
<name>A0A6A6MUM0_HEVBR</name>